<evidence type="ECO:0000313" key="1">
    <source>
        <dbReference type="EMBL" id="PTQ31352.1"/>
    </source>
</evidence>
<sequence length="101" mass="11701">MIGESCSHKRYLGSERSNTRRVFVLHDDGLAPRYSSILLLVLSRTCNSFRPWNRNFNLISLTQVTVIKQSSKPEPIRVVQSEFETFRTSNIQKSQILVFIL</sequence>
<evidence type="ECO:0000313" key="2">
    <source>
        <dbReference type="Proteomes" id="UP000244005"/>
    </source>
</evidence>
<organism evidence="1 2">
    <name type="scientific">Marchantia polymorpha</name>
    <name type="common">Common liverwort</name>
    <name type="synonym">Marchantia aquatica</name>
    <dbReference type="NCBI Taxonomy" id="3197"/>
    <lineage>
        <taxon>Eukaryota</taxon>
        <taxon>Viridiplantae</taxon>
        <taxon>Streptophyta</taxon>
        <taxon>Embryophyta</taxon>
        <taxon>Marchantiophyta</taxon>
        <taxon>Marchantiopsida</taxon>
        <taxon>Marchantiidae</taxon>
        <taxon>Marchantiales</taxon>
        <taxon>Marchantiaceae</taxon>
        <taxon>Marchantia</taxon>
    </lineage>
</organism>
<dbReference type="Proteomes" id="UP000244005">
    <property type="component" value="Unassembled WGS sequence"/>
</dbReference>
<dbReference type="EMBL" id="KZ772784">
    <property type="protein sequence ID" value="PTQ31352.1"/>
    <property type="molecule type" value="Genomic_DNA"/>
</dbReference>
<dbReference type="Gramene" id="Mp4g09110.1">
    <property type="protein sequence ID" value="Mp4g09110.1.cds1"/>
    <property type="gene ID" value="Mp4g09110"/>
</dbReference>
<reference evidence="2" key="1">
    <citation type="journal article" date="2017" name="Cell">
        <title>Insights into land plant evolution garnered from the Marchantia polymorpha genome.</title>
        <authorList>
            <person name="Bowman J.L."/>
            <person name="Kohchi T."/>
            <person name="Yamato K.T."/>
            <person name="Jenkins J."/>
            <person name="Shu S."/>
            <person name="Ishizaki K."/>
            <person name="Yamaoka S."/>
            <person name="Nishihama R."/>
            <person name="Nakamura Y."/>
            <person name="Berger F."/>
            <person name="Adam C."/>
            <person name="Aki S.S."/>
            <person name="Althoff F."/>
            <person name="Araki T."/>
            <person name="Arteaga-Vazquez M.A."/>
            <person name="Balasubrmanian S."/>
            <person name="Barry K."/>
            <person name="Bauer D."/>
            <person name="Boehm C.R."/>
            <person name="Briginshaw L."/>
            <person name="Caballero-Perez J."/>
            <person name="Catarino B."/>
            <person name="Chen F."/>
            <person name="Chiyoda S."/>
            <person name="Chovatia M."/>
            <person name="Davies K.M."/>
            <person name="Delmans M."/>
            <person name="Demura T."/>
            <person name="Dierschke T."/>
            <person name="Dolan L."/>
            <person name="Dorantes-Acosta A.E."/>
            <person name="Eklund D.M."/>
            <person name="Florent S.N."/>
            <person name="Flores-Sandoval E."/>
            <person name="Fujiyama A."/>
            <person name="Fukuzawa H."/>
            <person name="Galik B."/>
            <person name="Grimanelli D."/>
            <person name="Grimwood J."/>
            <person name="Grossniklaus U."/>
            <person name="Hamada T."/>
            <person name="Haseloff J."/>
            <person name="Hetherington A.J."/>
            <person name="Higo A."/>
            <person name="Hirakawa Y."/>
            <person name="Hundley H.N."/>
            <person name="Ikeda Y."/>
            <person name="Inoue K."/>
            <person name="Inoue S.I."/>
            <person name="Ishida S."/>
            <person name="Jia Q."/>
            <person name="Kakita M."/>
            <person name="Kanazawa T."/>
            <person name="Kawai Y."/>
            <person name="Kawashima T."/>
            <person name="Kennedy M."/>
            <person name="Kinose K."/>
            <person name="Kinoshita T."/>
            <person name="Kohara Y."/>
            <person name="Koide E."/>
            <person name="Komatsu K."/>
            <person name="Kopischke S."/>
            <person name="Kubo M."/>
            <person name="Kyozuka J."/>
            <person name="Lagercrantz U."/>
            <person name="Lin S.S."/>
            <person name="Lindquist E."/>
            <person name="Lipzen A.M."/>
            <person name="Lu C.W."/>
            <person name="De Luna E."/>
            <person name="Martienssen R.A."/>
            <person name="Minamino N."/>
            <person name="Mizutani M."/>
            <person name="Mizutani M."/>
            <person name="Mochizuki N."/>
            <person name="Monte I."/>
            <person name="Mosher R."/>
            <person name="Nagasaki H."/>
            <person name="Nakagami H."/>
            <person name="Naramoto S."/>
            <person name="Nishitani K."/>
            <person name="Ohtani M."/>
            <person name="Okamoto T."/>
            <person name="Okumura M."/>
            <person name="Phillips J."/>
            <person name="Pollak B."/>
            <person name="Reinders A."/>
            <person name="Rovekamp M."/>
            <person name="Sano R."/>
            <person name="Sawa S."/>
            <person name="Schmid M.W."/>
            <person name="Shirakawa M."/>
            <person name="Solano R."/>
            <person name="Spunde A."/>
            <person name="Suetsugu N."/>
            <person name="Sugano S."/>
            <person name="Sugiyama A."/>
            <person name="Sun R."/>
            <person name="Suzuki Y."/>
            <person name="Takenaka M."/>
            <person name="Takezawa D."/>
            <person name="Tomogane H."/>
            <person name="Tsuzuki M."/>
            <person name="Ueda T."/>
            <person name="Umeda M."/>
            <person name="Ward J.M."/>
            <person name="Watanabe Y."/>
            <person name="Yazaki K."/>
            <person name="Yokoyama R."/>
            <person name="Yoshitake Y."/>
            <person name="Yotsui I."/>
            <person name="Zachgo S."/>
            <person name="Schmutz J."/>
        </authorList>
    </citation>
    <scope>NUCLEOTIDE SEQUENCE [LARGE SCALE GENOMIC DNA]</scope>
    <source>
        <strain evidence="2">Tak-1</strain>
    </source>
</reference>
<name>A0A2R6WBW8_MARPO</name>
<protein>
    <submittedName>
        <fullName evidence="1">Uncharacterized protein</fullName>
    </submittedName>
</protein>
<gene>
    <name evidence="1" type="ORF">MARPO_0112s0012</name>
</gene>
<keyword evidence="2" id="KW-1185">Reference proteome</keyword>
<proteinExistence type="predicted"/>
<accession>A0A2R6WBW8</accession>
<dbReference type="AlphaFoldDB" id="A0A2R6WBW8"/>